<dbReference type="RefSeq" id="XP_014154109.1">
    <property type="nucleotide sequence ID" value="XM_014298634.1"/>
</dbReference>
<feature type="compositionally biased region" description="Basic residues" evidence="1">
    <location>
        <begin position="108"/>
        <end position="123"/>
    </location>
</feature>
<name>A0A0L0FTS2_9EUKA</name>
<feature type="region of interest" description="Disordered" evidence="1">
    <location>
        <begin position="88"/>
        <end position="123"/>
    </location>
</feature>
<protein>
    <submittedName>
        <fullName evidence="2">Uncharacterized protein</fullName>
    </submittedName>
</protein>
<dbReference type="AlphaFoldDB" id="A0A0L0FTS2"/>
<gene>
    <name evidence="2" type="ORF">SARC_07432</name>
</gene>
<sequence length="225" mass="24940">MPYFPLTMCEPKRSEDEENVDPGHRKGNINSSVTTSTRICKVRTTHMSEHVNGKVYNNNRDPANVQECKIKRVRAHVSGEKNNRVVVDGINLDESANQSSGDKDTMHKSPRRSKKTSAMKHKPPLTERQQVALLLKDQAQKQPAPAVQAVSAVSEPDEISRFAEKFLCTPRPVLPSHKKTSPVHKYVSATNVPLQVKAVDPKLAPLIKIVRPRTAATNRDTGAGE</sequence>
<feature type="region of interest" description="Disordered" evidence="1">
    <location>
        <begin position="11"/>
        <end position="31"/>
    </location>
</feature>
<accession>A0A0L0FTS2</accession>
<reference evidence="2 3" key="1">
    <citation type="submission" date="2011-02" db="EMBL/GenBank/DDBJ databases">
        <title>The Genome Sequence of Sphaeroforma arctica JP610.</title>
        <authorList>
            <consortium name="The Broad Institute Genome Sequencing Platform"/>
            <person name="Russ C."/>
            <person name="Cuomo C."/>
            <person name="Young S.K."/>
            <person name="Zeng Q."/>
            <person name="Gargeya S."/>
            <person name="Alvarado L."/>
            <person name="Berlin A."/>
            <person name="Chapman S.B."/>
            <person name="Chen Z."/>
            <person name="Freedman E."/>
            <person name="Gellesch M."/>
            <person name="Goldberg J."/>
            <person name="Griggs A."/>
            <person name="Gujja S."/>
            <person name="Heilman E."/>
            <person name="Heiman D."/>
            <person name="Howarth C."/>
            <person name="Mehta T."/>
            <person name="Neiman D."/>
            <person name="Pearson M."/>
            <person name="Roberts A."/>
            <person name="Saif S."/>
            <person name="Shea T."/>
            <person name="Shenoy N."/>
            <person name="Sisk P."/>
            <person name="Stolte C."/>
            <person name="Sykes S."/>
            <person name="White J."/>
            <person name="Yandava C."/>
            <person name="Burger G."/>
            <person name="Gray M.W."/>
            <person name="Holland P.W.H."/>
            <person name="King N."/>
            <person name="Lang F.B.F."/>
            <person name="Roger A.J."/>
            <person name="Ruiz-Trillo I."/>
            <person name="Haas B."/>
            <person name="Nusbaum C."/>
            <person name="Birren B."/>
        </authorList>
    </citation>
    <scope>NUCLEOTIDE SEQUENCE [LARGE SCALE GENOMIC DNA]</scope>
    <source>
        <strain evidence="2 3">JP610</strain>
    </source>
</reference>
<evidence type="ECO:0000256" key="1">
    <source>
        <dbReference type="SAM" id="MobiDB-lite"/>
    </source>
</evidence>
<dbReference type="GeneID" id="25907936"/>
<organism evidence="2 3">
    <name type="scientific">Sphaeroforma arctica JP610</name>
    <dbReference type="NCBI Taxonomy" id="667725"/>
    <lineage>
        <taxon>Eukaryota</taxon>
        <taxon>Ichthyosporea</taxon>
        <taxon>Ichthyophonida</taxon>
        <taxon>Sphaeroforma</taxon>
    </lineage>
</organism>
<dbReference type="EMBL" id="KQ242185">
    <property type="protein sequence ID" value="KNC80207.1"/>
    <property type="molecule type" value="Genomic_DNA"/>
</dbReference>
<evidence type="ECO:0000313" key="3">
    <source>
        <dbReference type="Proteomes" id="UP000054560"/>
    </source>
</evidence>
<proteinExistence type="predicted"/>
<evidence type="ECO:0000313" key="2">
    <source>
        <dbReference type="EMBL" id="KNC80207.1"/>
    </source>
</evidence>
<keyword evidence="3" id="KW-1185">Reference proteome</keyword>
<dbReference type="Proteomes" id="UP000054560">
    <property type="component" value="Unassembled WGS sequence"/>
</dbReference>